<dbReference type="Proteomes" id="UP000465010">
    <property type="component" value="Segment"/>
</dbReference>
<protein>
    <submittedName>
        <fullName evidence="1">Uncharacterized protein</fullName>
    </submittedName>
</protein>
<organism evidence="1 2">
    <name type="scientific">Flavobacterium phage vB_FspS_morran9-1</name>
    <dbReference type="NCBI Taxonomy" id="2686258"/>
    <lineage>
        <taxon>Viruses</taxon>
        <taxon>Duplodnaviria</taxon>
        <taxon>Heunggongvirae</taxon>
        <taxon>Uroviricota</taxon>
        <taxon>Caudoviricetes</taxon>
        <taxon>Lillamyvirus</taxon>
        <taxon>Lillamyvirus morran</taxon>
    </lineage>
</organism>
<accession>A0A6B9LBU7</accession>
<evidence type="ECO:0000313" key="1">
    <source>
        <dbReference type="EMBL" id="QHB39552.1"/>
    </source>
</evidence>
<keyword evidence="2" id="KW-1185">Reference proteome</keyword>
<proteinExistence type="predicted"/>
<name>A0A6B9LBU7_9CAUD</name>
<sequence>MTEQNLNTEPSNSTKTVLCAVFDPMDYAYDNFGNTLNYMTEEDIKQINDYDNVDDLVSYLVTFIEQS</sequence>
<gene>
    <name evidence="1" type="ORF">morran91_gp018</name>
</gene>
<dbReference type="EMBL" id="MN812219">
    <property type="protein sequence ID" value="QHB39552.1"/>
    <property type="molecule type" value="Genomic_DNA"/>
</dbReference>
<evidence type="ECO:0000313" key="2">
    <source>
        <dbReference type="Proteomes" id="UP000465010"/>
    </source>
</evidence>
<reference evidence="1" key="1">
    <citation type="journal article" date="2020" name="Viruses">
        <title>Diversity and Host Interactions Among Virulent and Temperate Baltic Sea Flavobacterium Phages.</title>
        <authorList>
            <person name="Nilsson E."/>
            <person name="Bayfield O.W."/>
            <person name="Lundin D."/>
            <person name="Antson A.A."/>
            <person name="Holmfeldt K."/>
        </authorList>
    </citation>
    <scope>NUCLEOTIDE SEQUENCE [LARGE SCALE GENOMIC DNA]</scope>
</reference>